<dbReference type="AlphaFoldDB" id="S8CKF2"/>
<dbReference type="Gene3D" id="2.60.40.150">
    <property type="entry name" value="C2 domain"/>
    <property type="match status" value="1"/>
</dbReference>
<evidence type="ECO:0000256" key="2">
    <source>
        <dbReference type="ARBA" id="ARBA00022837"/>
    </source>
</evidence>
<dbReference type="PROSITE" id="PS50004">
    <property type="entry name" value="C2"/>
    <property type="match status" value="1"/>
</dbReference>
<evidence type="ECO:0000313" key="5">
    <source>
        <dbReference type="Proteomes" id="UP000015453"/>
    </source>
</evidence>
<sequence>YHVVLECGPYTFRSKTSSGNFRLEKIYWNEKFTFRLTEQEVETAGFLKLKIMSQGGYLSDDEFVGETLIFLKGITAEGSYRGTVELKPSAFNVVAEDDRRYRGEVTLGLRFIA</sequence>
<evidence type="ECO:0000313" key="4">
    <source>
        <dbReference type="EMBL" id="EPS65171.1"/>
    </source>
</evidence>
<dbReference type="OrthoDB" id="195679at2759"/>
<keyword evidence="1" id="KW-0479">Metal-binding</keyword>
<dbReference type="SUPFAM" id="SSF49562">
    <property type="entry name" value="C2 domain (Calcium/lipid-binding domain, CaLB)"/>
    <property type="match status" value="1"/>
</dbReference>
<proteinExistence type="predicted"/>
<name>S8CKF2_9LAMI</name>
<dbReference type="PANTHER" id="PTHR46502:SF14">
    <property type="entry name" value="CALCIUM-DEPENDENT LIPID-BINDING (CALB DOMAIN) FAMILY PROTEIN"/>
    <property type="match status" value="1"/>
</dbReference>
<keyword evidence="2" id="KW-0106">Calcium</keyword>
<dbReference type="Proteomes" id="UP000015453">
    <property type="component" value="Unassembled WGS sequence"/>
</dbReference>
<feature type="domain" description="C2" evidence="3">
    <location>
        <begin position="1"/>
        <end position="84"/>
    </location>
</feature>
<dbReference type="PANTHER" id="PTHR46502">
    <property type="entry name" value="C2 DOMAIN-CONTAINING"/>
    <property type="match status" value="1"/>
</dbReference>
<dbReference type="InterPro" id="IPR035892">
    <property type="entry name" value="C2_domain_sf"/>
</dbReference>
<dbReference type="InterPro" id="IPR000008">
    <property type="entry name" value="C2_dom"/>
</dbReference>
<evidence type="ECO:0000256" key="1">
    <source>
        <dbReference type="ARBA" id="ARBA00022723"/>
    </source>
</evidence>
<dbReference type="GO" id="GO:0046872">
    <property type="term" value="F:metal ion binding"/>
    <property type="evidence" value="ECO:0007669"/>
    <property type="project" value="UniProtKB-KW"/>
</dbReference>
<feature type="non-terminal residue" evidence="4">
    <location>
        <position position="1"/>
    </location>
</feature>
<organism evidence="4 5">
    <name type="scientific">Genlisea aurea</name>
    <dbReference type="NCBI Taxonomy" id="192259"/>
    <lineage>
        <taxon>Eukaryota</taxon>
        <taxon>Viridiplantae</taxon>
        <taxon>Streptophyta</taxon>
        <taxon>Embryophyta</taxon>
        <taxon>Tracheophyta</taxon>
        <taxon>Spermatophyta</taxon>
        <taxon>Magnoliopsida</taxon>
        <taxon>eudicotyledons</taxon>
        <taxon>Gunneridae</taxon>
        <taxon>Pentapetalae</taxon>
        <taxon>asterids</taxon>
        <taxon>lamiids</taxon>
        <taxon>Lamiales</taxon>
        <taxon>Lentibulariaceae</taxon>
        <taxon>Genlisea</taxon>
    </lineage>
</organism>
<protein>
    <recommendedName>
        <fullName evidence="3">C2 domain-containing protein</fullName>
    </recommendedName>
</protein>
<comment type="caution">
    <text evidence="4">The sequence shown here is derived from an EMBL/GenBank/DDBJ whole genome shotgun (WGS) entry which is preliminary data.</text>
</comment>
<accession>S8CKF2</accession>
<dbReference type="Pfam" id="PF00168">
    <property type="entry name" value="C2"/>
    <property type="match status" value="1"/>
</dbReference>
<feature type="non-terminal residue" evidence="4">
    <location>
        <position position="113"/>
    </location>
</feature>
<gene>
    <name evidence="4" type="ORF">M569_09609</name>
</gene>
<reference evidence="4 5" key="1">
    <citation type="journal article" date="2013" name="BMC Genomics">
        <title>The miniature genome of a carnivorous plant Genlisea aurea contains a low number of genes and short non-coding sequences.</title>
        <authorList>
            <person name="Leushkin E.V."/>
            <person name="Sutormin R.A."/>
            <person name="Nabieva E.R."/>
            <person name="Penin A.A."/>
            <person name="Kondrashov A.S."/>
            <person name="Logacheva M.D."/>
        </authorList>
    </citation>
    <scope>NUCLEOTIDE SEQUENCE [LARGE SCALE GENOMIC DNA]</scope>
</reference>
<keyword evidence="5" id="KW-1185">Reference proteome</keyword>
<evidence type="ECO:0000259" key="3">
    <source>
        <dbReference type="PROSITE" id="PS50004"/>
    </source>
</evidence>
<dbReference type="EMBL" id="AUSU01004386">
    <property type="protein sequence ID" value="EPS65171.1"/>
    <property type="molecule type" value="Genomic_DNA"/>
</dbReference>